<dbReference type="PROSITE" id="PS51794">
    <property type="entry name" value="DAC"/>
    <property type="match status" value="1"/>
</dbReference>
<evidence type="ECO:0000256" key="1">
    <source>
        <dbReference type="ARBA" id="ARBA00022737"/>
    </source>
</evidence>
<evidence type="ECO:0000256" key="3">
    <source>
        <dbReference type="PROSITE-ProRule" id="PRU00339"/>
    </source>
</evidence>
<dbReference type="Pfam" id="PF13181">
    <property type="entry name" value="TPR_8"/>
    <property type="match status" value="3"/>
</dbReference>
<keyword evidence="1" id="KW-0677">Repeat</keyword>
<dbReference type="InterPro" id="IPR036888">
    <property type="entry name" value="DNA_integrity_DisA_N_sf"/>
</dbReference>
<dbReference type="Pfam" id="PF21750">
    <property type="entry name" value="DACNH"/>
    <property type="match status" value="1"/>
</dbReference>
<gene>
    <name evidence="5" type="ORF">BAQ49_07645</name>
</gene>
<organism evidence="5 6">
    <name type="scientific">Bacillus proteolyticus</name>
    <dbReference type="NCBI Taxonomy" id="2026192"/>
    <lineage>
        <taxon>Bacteria</taxon>
        <taxon>Bacillati</taxon>
        <taxon>Bacillota</taxon>
        <taxon>Bacilli</taxon>
        <taxon>Bacillales</taxon>
        <taxon>Bacillaceae</taxon>
        <taxon>Bacillus</taxon>
        <taxon>Bacillus cereus group</taxon>
    </lineage>
</organism>
<dbReference type="Gene3D" id="3.40.1700.10">
    <property type="entry name" value="DNA integrity scanning protein, DisA, N-terminal domain"/>
    <property type="match status" value="1"/>
</dbReference>
<evidence type="ECO:0000313" key="5">
    <source>
        <dbReference type="EMBL" id="OJE45021.1"/>
    </source>
</evidence>
<dbReference type="SUPFAM" id="SSF48439">
    <property type="entry name" value="Protein prenylyltransferase"/>
    <property type="match status" value="1"/>
</dbReference>
<accession>A0AA44R7D1</accession>
<dbReference type="RefSeq" id="WP_071745843.1">
    <property type="nucleotide sequence ID" value="NZ_MACH01000087.1"/>
</dbReference>
<name>A0AA44R7D1_9BACI</name>
<feature type="repeat" description="TPR" evidence="3">
    <location>
        <begin position="621"/>
        <end position="654"/>
    </location>
</feature>
<evidence type="ECO:0000259" key="4">
    <source>
        <dbReference type="PROSITE" id="PS51794"/>
    </source>
</evidence>
<feature type="domain" description="DAC" evidence="4">
    <location>
        <begin position="360"/>
        <end position="521"/>
    </location>
</feature>
<dbReference type="InterPro" id="IPR048555">
    <property type="entry name" value="DACNH"/>
</dbReference>
<dbReference type="InterPro" id="IPR003390">
    <property type="entry name" value="DNA_integrity_scan_DisA_N"/>
</dbReference>
<dbReference type="InterPro" id="IPR050498">
    <property type="entry name" value="Ycf3"/>
</dbReference>
<proteinExistence type="predicted"/>
<dbReference type="Proteomes" id="UP000183185">
    <property type="component" value="Unassembled WGS sequence"/>
</dbReference>
<dbReference type="PANTHER" id="PTHR44858">
    <property type="entry name" value="TETRATRICOPEPTIDE REPEAT PROTEIN 6"/>
    <property type="match status" value="1"/>
</dbReference>
<dbReference type="Pfam" id="PF02457">
    <property type="entry name" value="DAC"/>
    <property type="match status" value="1"/>
</dbReference>
<reference evidence="5 6" key="1">
    <citation type="submission" date="2016-06" db="EMBL/GenBank/DDBJ databases">
        <title>First insights into the genetic diversity and population structure of in the Bacillus cereus group bacteria from diverse marine environments.</title>
        <authorList>
            <person name="Liu Y."/>
            <person name="Lai Q."/>
            <person name="Shao Z."/>
        </authorList>
    </citation>
    <scope>NUCLEOTIDE SEQUENCE [LARGE SCALE GENOMIC DNA]</scope>
    <source>
        <strain evidence="5 6">TD42</strain>
    </source>
</reference>
<dbReference type="InterPro" id="IPR019734">
    <property type="entry name" value="TPR_rpt"/>
</dbReference>
<evidence type="ECO:0000313" key="6">
    <source>
        <dbReference type="Proteomes" id="UP000183185"/>
    </source>
</evidence>
<dbReference type="PANTHER" id="PTHR44858:SF1">
    <property type="entry name" value="UDP-N-ACETYLGLUCOSAMINE--PEPTIDE N-ACETYLGLUCOSAMINYLTRANSFERASE SPINDLY-RELATED"/>
    <property type="match status" value="1"/>
</dbReference>
<protein>
    <recommendedName>
        <fullName evidence="4">DAC domain-containing protein</fullName>
    </recommendedName>
</protein>
<dbReference type="AlphaFoldDB" id="A0AA44R7D1"/>
<dbReference type="PROSITE" id="PS50005">
    <property type="entry name" value="TPR"/>
    <property type="match status" value="1"/>
</dbReference>
<evidence type="ECO:0000256" key="2">
    <source>
        <dbReference type="ARBA" id="ARBA00022803"/>
    </source>
</evidence>
<sequence length="773" mass="89379">MNEAENIQIEIQGLIKNYIQTLNPIVNLTVETIEFTGKVSEKDIVIPDRLIELNINNISFLEKQEELHNLNNKLNEATLIESDGVLKQIQLDNSDDKENNSFTNFEKLNYLNYLEIEEDKYLLFYLTFTDFEDDTKEVFLNIPHFSFFRYVLGCIFKKCKDLGLNKLLEQNIDDSISSMGRDFINNLINRVCNEEGNENHNLYDELNVISTLNYEGQSISAKLLLIDEKIIEKHVRFVIKFDDVIAYKEHRKIRKLLEMTDDSIYLIGDNKHIYGLGNLRDLYNLKLKSINKVLLIDFLGKFEYKVKEIKIIHNIKDGKTKMDEIVHWFYKENNVLSVKHGKMELVENTFSEIRLKKSLQNIFYEYLSEKENKDTVKIDNKITNIIEVVKCAYSQKHGTIIVITTPEIAETEVERLKEQSIKINVIDTKESSYFRQVVEKITNIDGALYMDIDGHVHAIGVILDGYAKIGEGDSSRGARYNSALRYKNGDGIEGNCVIVVISEDGMIDIIPESEIEKQISELAKQISTLYDEGKFEEALELVTVLQDLNPRRPETFLSKARILVNIDGKLEDSLKAANCAIQLKEDSEQAHYLRSLIYIKLDKIENAVDDLKKGIEIKPTAASYTNLGDALVKLKSNEDAMDAYNNAIKLDEKYIRGYVRKVNLYIEQGEYEKALEVVKPIIGNREHDSFLYAMQGFIYKKLNKDEESIDSYRKAFKEYKNSSNNLTYKSTAFYNNFKIVCKKLLDSASIEGEKIEYQEWIEKCDQKLINNNS</sequence>
<dbReference type="SUPFAM" id="SSF143597">
    <property type="entry name" value="YojJ-like"/>
    <property type="match status" value="1"/>
</dbReference>
<comment type="caution">
    <text evidence="5">The sequence shown here is derived from an EMBL/GenBank/DDBJ whole genome shotgun (WGS) entry which is preliminary data.</text>
</comment>
<dbReference type="InterPro" id="IPR011990">
    <property type="entry name" value="TPR-like_helical_dom_sf"/>
</dbReference>
<dbReference type="EMBL" id="MACH01000087">
    <property type="protein sequence ID" value="OJE45021.1"/>
    <property type="molecule type" value="Genomic_DNA"/>
</dbReference>
<keyword evidence="2 3" id="KW-0802">TPR repeat</keyword>
<dbReference type="SMART" id="SM00028">
    <property type="entry name" value="TPR"/>
    <property type="match status" value="4"/>
</dbReference>
<dbReference type="Gene3D" id="1.25.40.10">
    <property type="entry name" value="Tetratricopeptide repeat domain"/>
    <property type="match status" value="2"/>
</dbReference>